<keyword evidence="3" id="KW-1185">Reference proteome</keyword>
<protein>
    <submittedName>
        <fullName evidence="2">Uncharacterized protein</fullName>
    </submittedName>
</protein>
<proteinExistence type="predicted"/>
<gene>
    <name evidence="2" type="ORF">V0288_09345</name>
</gene>
<keyword evidence="1" id="KW-1133">Transmembrane helix</keyword>
<dbReference type="AlphaFoldDB" id="A0AAW9QSV4"/>
<name>A0AAW9QSV4_9CHRO</name>
<evidence type="ECO:0000313" key="2">
    <source>
        <dbReference type="EMBL" id="MEG3437322.1"/>
    </source>
</evidence>
<dbReference type="Proteomes" id="UP001328733">
    <property type="component" value="Unassembled WGS sequence"/>
</dbReference>
<evidence type="ECO:0000313" key="3">
    <source>
        <dbReference type="Proteomes" id="UP001328733"/>
    </source>
</evidence>
<keyword evidence="1" id="KW-0812">Transmembrane</keyword>
<organism evidence="2 3">
    <name type="scientific">Pannus brasiliensis CCIBt3594</name>
    <dbReference type="NCBI Taxonomy" id="1427578"/>
    <lineage>
        <taxon>Bacteria</taxon>
        <taxon>Bacillati</taxon>
        <taxon>Cyanobacteriota</taxon>
        <taxon>Cyanophyceae</taxon>
        <taxon>Oscillatoriophycideae</taxon>
        <taxon>Chroococcales</taxon>
        <taxon>Microcystaceae</taxon>
        <taxon>Pannus</taxon>
    </lineage>
</organism>
<evidence type="ECO:0000256" key="1">
    <source>
        <dbReference type="SAM" id="Phobius"/>
    </source>
</evidence>
<feature type="transmembrane region" description="Helical" evidence="1">
    <location>
        <begin position="99"/>
        <end position="117"/>
    </location>
</feature>
<feature type="transmembrane region" description="Helical" evidence="1">
    <location>
        <begin position="123"/>
        <end position="149"/>
    </location>
</feature>
<keyword evidence="1" id="KW-0472">Membrane</keyword>
<feature type="transmembrane region" description="Helical" evidence="1">
    <location>
        <begin position="156"/>
        <end position="173"/>
    </location>
</feature>
<feature type="transmembrane region" description="Helical" evidence="1">
    <location>
        <begin position="21"/>
        <end position="42"/>
    </location>
</feature>
<sequence length="238" mass="26432">MKAIESYPRVKNRPRIYPPAKNWLTVNSIALFLTIGAIYLVYRSRLPASLLFFPPATPFYPIVGLFTHTFQLLCCVPPIVCLFTLYLSFRLKKRLKNEGFLLASAIVTGIFAINELYRGHIILLSLGIPKTTTIGFFAIVPIVYGICFLPRIRRTSYPILLLALALLVVAIAVDSARLGNGEIASLSEGIPKLMSGLNFALYFSDVCGAEMARAIERASRGDFGNSPVQEPVFRSQKR</sequence>
<feature type="transmembrane region" description="Helical" evidence="1">
    <location>
        <begin position="62"/>
        <end position="87"/>
    </location>
</feature>
<dbReference type="RefSeq" id="WP_332864803.1">
    <property type="nucleotide sequence ID" value="NZ_JBAFSM010000014.1"/>
</dbReference>
<dbReference type="EMBL" id="JBAFSM010000014">
    <property type="protein sequence ID" value="MEG3437322.1"/>
    <property type="molecule type" value="Genomic_DNA"/>
</dbReference>
<reference evidence="2 3" key="1">
    <citation type="submission" date="2024-01" db="EMBL/GenBank/DDBJ databases">
        <title>Genomic insights into the taxonomy and metabolism of the cyanobacterium Pannus brasiliensis CCIBt3594.</title>
        <authorList>
            <person name="Machado M."/>
            <person name="Botero N.B."/>
            <person name="Andreote A.P.D."/>
            <person name="Feitosa A.M.T."/>
            <person name="Popin R."/>
            <person name="Sivonen K."/>
            <person name="Fiore M.F."/>
        </authorList>
    </citation>
    <scope>NUCLEOTIDE SEQUENCE [LARGE SCALE GENOMIC DNA]</scope>
    <source>
        <strain evidence="2 3">CCIBt3594</strain>
    </source>
</reference>
<comment type="caution">
    <text evidence="2">The sequence shown here is derived from an EMBL/GenBank/DDBJ whole genome shotgun (WGS) entry which is preliminary data.</text>
</comment>
<accession>A0AAW9QSV4</accession>